<dbReference type="AlphaFoldDB" id="A0A1M6HTG7"/>
<keyword evidence="2 5" id="KW-0812">Transmembrane</keyword>
<protein>
    <submittedName>
        <fullName evidence="7">GtrA family protein</fullName>
    </submittedName>
    <submittedName>
        <fullName evidence="8">Putative flippase GtrA (Transmembrane translocase of bactoprenol-linked glucose)</fullName>
    </submittedName>
</protein>
<feature type="transmembrane region" description="Helical" evidence="5">
    <location>
        <begin position="89"/>
        <end position="111"/>
    </location>
</feature>
<gene>
    <name evidence="7" type="ORF">DXA68_22545</name>
    <name evidence="8" type="ORF">SAMN05444350_11984</name>
</gene>
<name>A0A1M6HTG7_9BACE</name>
<dbReference type="GeneID" id="92713181"/>
<dbReference type="Proteomes" id="UP000286075">
    <property type="component" value="Unassembled WGS sequence"/>
</dbReference>
<evidence type="ECO:0000313" key="8">
    <source>
        <dbReference type="EMBL" id="SHJ25453.1"/>
    </source>
</evidence>
<evidence type="ECO:0000256" key="3">
    <source>
        <dbReference type="ARBA" id="ARBA00022989"/>
    </source>
</evidence>
<evidence type="ECO:0000256" key="4">
    <source>
        <dbReference type="ARBA" id="ARBA00023136"/>
    </source>
</evidence>
<feature type="transmembrane region" description="Helical" evidence="5">
    <location>
        <begin position="123"/>
        <end position="146"/>
    </location>
</feature>
<organism evidence="8 9">
    <name type="scientific">Bacteroides stercorirosoris</name>
    <dbReference type="NCBI Taxonomy" id="871324"/>
    <lineage>
        <taxon>Bacteria</taxon>
        <taxon>Pseudomonadati</taxon>
        <taxon>Bacteroidota</taxon>
        <taxon>Bacteroidia</taxon>
        <taxon>Bacteroidales</taxon>
        <taxon>Bacteroidaceae</taxon>
        <taxon>Bacteroides</taxon>
    </lineage>
</organism>
<reference evidence="8" key="2">
    <citation type="submission" date="2016-11" db="EMBL/GenBank/DDBJ databases">
        <authorList>
            <person name="Jaros S."/>
            <person name="Januszkiewicz K."/>
            <person name="Wedrychowicz H."/>
        </authorList>
    </citation>
    <scope>NUCLEOTIDE SEQUENCE [LARGE SCALE GENOMIC DNA]</scope>
    <source>
        <strain evidence="8">DSM 26884</strain>
    </source>
</reference>
<dbReference type="GO" id="GO:0016020">
    <property type="term" value="C:membrane"/>
    <property type="evidence" value="ECO:0007669"/>
    <property type="project" value="UniProtKB-SubCell"/>
</dbReference>
<dbReference type="EMBL" id="QSCF01000066">
    <property type="protein sequence ID" value="RGX73902.1"/>
    <property type="molecule type" value="Genomic_DNA"/>
</dbReference>
<evidence type="ECO:0000256" key="2">
    <source>
        <dbReference type="ARBA" id="ARBA00022692"/>
    </source>
</evidence>
<dbReference type="Proteomes" id="UP000184192">
    <property type="component" value="Unassembled WGS sequence"/>
</dbReference>
<keyword evidence="9" id="KW-1185">Reference proteome</keyword>
<dbReference type="eggNOG" id="COG2246">
    <property type="taxonomic scope" value="Bacteria"/>
</dbReference>
<sequence>MADRVKEKSRLAGWRREVWLFMKAQLSAQVATVIDFLITILLAKLFGIYYLYATFIGSVVGGIVNCVINYEWVFKAEDCKKIHVGLKYFVVWGGSILINTWGTFALTEWLARMKWVNGLLGYYVYDVFILSKITVALLVAFFWNYYLQRFFVYRNHNLKRFLKQRLEHK</sequence>
<keyword evidence="3 5" id="KW-1133">Transmembrane helix</keyword>
<feature type="transmembrane region" description="Helical" evidence="5">
    <location>
        <begin position="49"/>
        <end position="68"/>
    </location>
</feature>
<dbReference type="RefSeq" id="WP_025835036.1">
    <property type="nucleotide sequence ID" value="NZ_CABMFG010000066.1"/>
</dbReference>
<evidence type="ECO:0000256" key="1">
    <source>
        <dbReference type="ARBA" id="ARBA00004141"/>
    </source>
</evidence>
<comment type="subcellular location">
    <subcellularLocation>
        <location evidence="1">Membrane</location>
        <topology evidence="1">Multi-pass membrane protein</topology>
    </subcellularLocation>
</comment>
<evidence type="ECO:0000313" key="7">
    <source>
        <dbReference type="EMBL" id="RGX73902.1"/>
    </source>
</evidence>
<reference evidence="9" key="1">
    <citation type="submission" date="2016-11" db="EMBL/GenBank/DDBJ databases">
        <authorList>
            <person name="Varghese N."/>
            <person name="Submissions S."/>
        </authorList>
    </citation>
    <scope>NUCLEOTIDE SEQUENCE [LARGE SCALE GENOMIC DNA]</scope>
    <source>
        <strain evidence="9">DSM 26884</strain>
    </source>
</reference>
<proteinExistence type="predicted"/>
<reference evidence="7 10" key="3">
    <citation type="submission" date="2018-08" db="EMBL/GenBank/DDBJ databases">
        <title>A genome reference for cultivated species of the human gut microbiota.</title>
        <authorList>
            <person name="Zou Y."/>
            <person name="Xue W."/>
            <person name="Luo G."/>
        </authorList>
    </citation>
    <scope>NUCLEOTIDE SEQUENCE [LARGE SCALE GENOMIC DNA]</scope>
    <source>
        <strain evidence="7 10">OF03-9BH</strain>
    </source>
</reference>
<evidence type="ECO:0000259" key="6">
    <source>
        <dbReference type="Pfam" id="PF04138"/>
    </source>
</evidence>
<evidence type="ECO:0000313" key="9">
    <source>
        <dbReference type="Proteomes" id="UP000184192"/>
    </source>
</evidence>
<keyword evidence="4 5" id="KW-0472">Membrane</keyword>
<dbReference type="EMBL" id="FQZN01000019">
    <property type="protein sequence ID" value="SHJ25453.1"/>
    <property type="molecule type" value="Genomic_DNA"/>
</dbReference>
<dbReference type="InterPro" id="IPR007267">
    <property type="entry name" value="GtrA_DPMS_TM"/>
</dbReference>
<dbReference type="OrthoDB" id="961506at2"/>
<evidence type="ECO:0000313" key="10">
    <source>
        <dbReference type="Proteomes" id="UP000286075"/>
    </source>
</evidence>
<feature type="transmembrane region" description="Helical" evidence="5">
    <location>
        <begin position="20"/>
        <end position="43"/>
    </location>
</feature>
<dbReference type="Pfam" id="PF04138">
    <property type="entry name" value="GtrA_DPMS_TM"/>
    <property type="match status" value="1"/>
</dbReference>
<accession>A0A1M6HTG7</accession>
<feature type="domain" description="GtrA/DPMS transmembrane" evidence="6">
    <location>
        <begin position="30"/>
        <end position="152"/>
    </location>
</feature>
<evidence type="ECO:0000256" key="5">
    <source>
        <dbReference type="SAM" id="Phobius"/>
    </source>
</evidence>
<dbReference type="GO" id="GO:0000271">
    <property type="term" value="P:polysaccharide biosynthetic process"/>
    <property type="evidence" value="ECO:0007669"/>
    <property type="project" value="InterPro"/>
</dbReference>